<dbReference type="Pfam" id="PF00364">
    <property type="entry name" value="Biotin_lipoyl"/>
    <property type="match status" value="1"/>
</dbReference>
<evidence type="ECO:0000256" key="1">
    <source>
        <dbReference type="ARBA" id="ARBA00023267"/>
    </source>
</evidence>
<protein>
    <submittedName>
        <fullName evidence="3">Biotin/lipoyl-binding protein</fullName>
    </submittedName>
</protein>
<dbReference type="PANTHER" id="PTHR45266:SF3">
    <property type="entry name" value="OXALOACETATE DECARBOXYLASE ALPHA CHAIN"/>
    <property type="match status" value="1"/>
</dbReference>
<evidence type="ECO:0000313" key="4">
    <source>
        <dbReference type="Proteomes" id="UP000664698"/>
    </source>
</evidence>
<dbReference type="InterPro" id="IPR000089">
    <property type="entry name" value="Biotin_lipoyl"/>
</dbReference>
<gene>
    <name evidence="3" type="ORF">J0A67_18840</name>
</gene>
<proteinExistence type="predicted"/>
<dbReference type="RefSeq" id="WP_206570944.1">
    <property type="nucleotide sequence ID" value="NZ_JAFKCW010000004.1"/>
</dbReference>
<evidence type="ECO:0000259" key="2">
    <source>
        <dbReference type="PROSITE" id="PS50968"/>
    </source>
</evidence>
<reference evidence="3 4" key="1">
    <citation type="submission" date="2021-03" db="EMBL/GenBank/DDBJ databases">
        <title>novel species isolated from a fishpond in China.</title>
        <authorList>
            <person name="Lu H."/>
            <person name="Cai Z."/>
        </authorList>
    </citation>
    <scope>NUCLEOTIDE SEQUENCE [LARGE SCALE GENOMIC DNA]</scope>
    <source>
        <strain evidence="3 4">JCM 31546</strain>
    </source>
</reference>
<dbReference type="PANTHER" id="PTHR45266">
    <property type="entry name" value="OXALOACETATE DECARBOXYLASE ALPHA CHAIN"/>
    <property type="match status" value="1"/>
</dbReference>
<keyword evidence="4" id="KW-1185">Reference proteome</keyword>
<sequence>MFSVILQNAVHKVEKNEDSISVNQRTIAWDLRWIGERKVHLIRDNESIEAELLSIDHATKTLQIRIGHKTASLKLKDRFDLLLEQMGMSMNGSGSVKDIKAPMPGLILDLMVKPGDEVKKGDVVLILEAMKMENIIKSPGDGIVREIKVALKQSVEKNQVMILF</sequence>
<dbReference type="Gene3D" id="2.40.50.100">
    <property type="match status" value="1"/>
</dbReference>
<dbReference type="CDD" id="cd06850">
    <property type="entry name" value="biotinyl_domain"/>
    <property type="match status" value="1"/>
</dbReference>
<dbReference type="EMBL" id="JAFKCW010000004">
    <property type="protein sequence ID" value="MBN7802942.1"/>
    <property type="molecule type" value="Genomic_DNA"/>
</dbReference>
<dbReference type="InterPro" id="IPR050709">
    <property type="entry name" value="Biotin_Carboxyl_Carrier/Decarb"/>
</dbReference>
<keyword evidence="1" id="KW-0092">Biotin</keyword>
<comment type="caution">
    <text evidence="3">The sequence shown here is derived from an EMBL/GenBank/DDBJ whole genome shotgun (WGS) entry which is preliminary data.</text>
</comment>
<evidence type="ECO:0000313" key="3">
    <source>
        <dbReference type="EMBL" id="MBN7802942.1"/>
    </source>
</evidence>
<dbReference type="InterPro" id="IPR001882">
    <property type="entry name" value="Biotin_BS"/>
</dbReference>
<accession>A0ABS3BV37</accession>
<dbReference type="InterPro" id="IPR011053">
    <property type="entry name" value="Single_hybrid_motif"/>
</dbReference>
<dbReference type="PROSITE" id="PS50968">
    <property type="entry name" value="BIOTINYL_LIPOYL"/>
    <property type="match status" value="1"/>
</dbReference>
<name>A0ABS3BV37_9BACT</name>
<organism evidence="3 4">
    <name type="scientific">Algoriphagus aestuariicola</name>
    <dbReference type="NCBI Taxonomy" id="1852016"/>
    <lineage>
        <taxon>Bacteria</taxon>
        <taxon>Pseudomonadati</taxon>
        <taxon>Bacteroidota</taxon>
        <taxon>Cytophagia</taxon>
        <taxon>Cytophagales</taxon>
        <taxon>Cyclobacteriaceae</taxon>
        <taxon>Algoriphagus</taxon>
    </lineage>
</organism>
<dbReference type="PROSITE" id="PS00188">
    <property type="entry name" value="BIOTIN"/>
    <property type="match status" value="1"/>
</dbReference>
<dbReference type="Proteomes" id="UP000664698">
    <property type="component" value="Unassembled WGS sequence"/>
</dbReference>
<dbReference type="SUPFAM" id="SSF51230">
    <property type="entry name" value="Single hybrid motif"/>
    <property type="match status" value="1"/>
</dbReference>
<feature type="domain" description="Lipoyl-binding" evidence="2">
    <location>
        <begin position="83"/>
        <end position="164"/>
    </location>
</feature>